<keyword evidence="7" id="KW-1185">Reference proteome</keyword>
<dbReference type="PANTHER" id="PTHR30469:SF15">
    <property type="entry name" value="HLYD FAMILY OF SECRETION PROTEINS"/>
    <property type="match status" value="1"/>
</dbReference>
<dbReference type="RefSeq" id="WP_082363288.1">
    <property type="nucleotide sequence ID" value="NZ_CP012159.1"/>
</dbReference>
<feature type="signal peptide" evidence="2">
    <location>
        <begin position="1"/>
        <end position="19"/>
    </location>
</feature>
<dbReference type="InterPro" id="IPR058637">
    <property type="entry name" value="YknX-like_C"/>
</dbReference>
<evidence type="ECO:0000259" key="4">
    <source>
        <dbReference type="Pfam" id="PF25973"/>
    </source>
</evidence>
<dbReference type="AlphaFoldDB" id="A0A0K1ET08"/>
<dbReference type="Gene3D" id="2.40.50.100">
    <property type="match status" value="1"/>
</dbReference>
<dbReference type="FunFam" id="2.40.30.170:FF:000010">
    <property type="entry name" value="Efflux RND transporter periplasmic adaptor subunit"/>
    <property type="match status" value="1"/>
</dbReference>
<evidence type="ECO:0000313" key="7">
    <source>
        <dbReference type="Proteomes" id="UP000067626"/>
    </source>
</evidence>
<dbReference type="GO" id="GO:0015562">
    <property type="term" value="F:efflux transmembrane transporter activity"/>
    <property type="evidence" value="ECO:0007669"/>
    <property type="project" value="TreeGrafter"/>
</dbReference>
<name>A0A0K1ET08_CHOCO</name>
<dbReference type="OrthoDB" id="9811754at2"/>
<gene>
    <name evidence="6" type="ORF">CMC5_082390</name>
</gene>
<protein>
    <submittedName>
        <fullName evidence="6">Uncharacterized protein</fullName>
    </submittedName>
</protein>
<keyword evidence="2" id="KW-0732">Signal</keyword>
<reference evidence="6 7" key="1">
    <citation type="submission" date="2015-07" db="EMBL/GenBank/DDBJ databases">
        <title>Genome analysis of myxobacterium Chondromyces crocatus Cm c5 reveals a high potential for natural compound synthesis and the genetic basis for the loss of fruiting body formation.</title>
        <authorList>
            <person name="Zaburannyi N."/>
            <person name="Bunk B."/>
            <person name="Maier J."/>
            <person name="Overmann J."/>
            <person name="Mueller R."/>
        </authorList>
    </citation>
    <scope>NUCLEOTIDE SEQUENCE [LARGE SCALE GENOMIC DNA]</scope>
    <source>
        <strain evidence="6 7">Cm c5</strain>
    </source>
</reference>
<evidence type="ECO:0000256" key="2">
    <source>
        <dbReference type="SAM" id="SignalP"/>
    </source>
</evidence>
<dbReference type="NCBIfam" id="TIGR01730">
    <property type="entry name" value="RND_mfp"/>
    <property type="match status" value="1"/>
</dbReference>
<accession>A0A0K1ET08</accession>
<organism evidence="6 7">
    <name type="scientific">Chondromyces crocatus</name>
    <dbReference type="NCBI Taxonomy" id="52"/>
    <lineage>
        <taxon>Bacteria</taxon>
        <taxon>Pseudomonadati</taxon>
        <taxon>Myxococcota</taxon>
        <taxon>Polyangia</taxon>
        <taxon>Polyangiales</taxon>
        <taxon>Polyangiaceae</taxon>
        <taxon>Chondromyces</taxon>
    </lineage>
</organism>
<evidence type="ECO:0000256" key="1">
    <source>
        <dbReference type="ARBA" id="ARBA00009477"/>
    </source>
</evidence>
<dbReference type="Gene3D" id="2.40.30.170">
    <property type="match status" value="1"/>
</dbReference>
<dbReference type="Pfam" id="PF25954">
    <property type="entry name" value="Beta-barrel_RND_2"/>
    <property type="match status" value="1"/>
</dbReference>
<dbReference type="EMBL" id="CP012159">
    <property type="protein sequence ID" value="AKT44001.1"/>
    <property type="molecule type" value="Genomic_DNA"/>
</dbReference>
<feature type="domain" description="CzcB-like barrel-sandwich hybrid" evidence="4">
    <location>
        <begin position="65"/>
        <end position="202"/>
    </location>
</feature>
<evidence type="ECO:0000259" key="3">
    <source>
        <dbReference type="Pfam" id="PF25954"/>
    </source>
</evidence>
<evidence type="ECO:0000259" key="5">
    <source>
        <dbReference type="Pfam" id="PF25989"/>
    </source>
</evidence>
<dbReference type="SUPFAM" id="SSF111369">
    <property type="entry name" value="HlyD-like secretion proteins"/>
    <property type="match status" value="1"/>
</dbReference>
<feature type="chain" id="PRO_5005459959" evidence="2">
    <location>
        <begin position="20"/>
        <end position="356"/>
    </location>
</feature>
<dbReference type="InterPro" id="IPR006143">
    <property type="entry name" value="RND_pump_MFP"/>
</dbReference>
<dbReference type="GO" id="GO:1990281">
    <property type="term" value="C:efflux pump complex"/>
    <property type="evidence" value="ECO:0007669"/>
    <property type="project" value="TreeGrafter"/>
</dbReference>
<dbReference type="PANTHER" id="PTHR30469">
    <property type="entry name" value="MULTIDRUG RESISTANCE PROTEIN MDTA"/>
    <property type="match status" value="1"/>
</dbReference>
<dbReference type="PROSITE" id="PS51257">
    <property type="entry name" value="PROKAR_LIPOPROTEIN"/>
    <property type="match status" value="1"/>
</dbReference>
<sequence length="356" mass="37864">MNGHLVRVPLFLAVLAASASCKSTAAAPAESPAETISVETMKVREQPMPRSMKLTGSLRGGQQTELAANTVGRVVSTFVERGSAVKKGDKLATLDVRGAAASMNEVRRSVELARAQSDAAKRDCDLNTKLFEQNVISAAERDRVADTCRNAEISLQVAEARVRSAGIALVDGTIVAPFDGVVTERHVNPGEYVRPDSKVVTLVSLTDLRLEFTVPEANLAAVEEGRTLSFTVPAYPGRTFDGMVRFVGAAVREATRDLVAEAIVENKGGVLRPGMFATIALVTGEAPSPVLPKSALVKKEDNTTHVFAVVNKRLEERIVQAGAEKGEEVAIVRGLSRGDVIVMKPAEGLRNGQAVN</sequence>
<proteinExistence type="inferred from homology"/>
<evidence type="ECO:0000313" key="6">
    <source>
        <dbReference type="EMBL" id="AKT44001.1"/>
    </source>
</evidence>
<dbReference type="InterPro" id="IPR058647">
    <property type="entry name" value="BSH_CzcB-like"/>
</dbReference>
<feature type="domain" description="YknX-like C-terminal permuted SH3-like" evidence="5">
    <location>
        <begin position="290"/>
        <end position="356"/>
    </location>
</feature>
<dbReference type="Proteomes" id="UP000067626">
    <property type="component" value="Chromosome"/>
</dbReference>
<dbReference type="STRING" id="52.CMC5_082390"/>
<dbReference type="Pfam" id="PF25973">
    <property type="entry name" value="BSH_CzcB"/>
    <property type="match status" value="1"/>
</dbReference>
<dbReference type="Gene3D" id="1.10.287.470">
    <property type="entry name" value="Helix hairpin bin"/>
    <property type="match status" value="1"/>
</dbReference>
<dbReference type="Gene3D" id="2.40.420.20">
    <property type="match status" value="1"/>
</dbReference>
<feature type="domain" description="CusB-like beta-barrel" evidence="3">
    <location>
        <begin position="210"/>
        <end position="283"/>
    </location>
</feature>
<dbReference type="Pfam" id="PF25989">
    <property type="entry name" value="YknX_C"/>
    <property type="match status" value="1"/>
</dbReference>
<dbReference type="KEGG" id="ccro:CMC5_082390"/>
<dbReference type="InterPro" id="IPR058792">
    <property type="entry name" value="Beta-barrel_RND_2"/>
</dbReference>
<comment type="similarity">
    <text evidence="1">Belongs to the membrane fusion protein (MFP) (TC 8.A.1) family.</text>
</comment>